<evidence type="ECO:0000313" key="3">
    <source>
        <dbReference type="Proteomes" id="UP000271272"/>
    </source>
</evidence>
<organism evidence="2 3">
    <name type="scientific">Actinomyces bowdenii</name>
    <dbReference type="NCBI Taxonomy" id="131109"/>
    <lineage>
        <taxon>Bacteria</taxon>
        <taxon>Bacillati</taxon>
        <taxon>Actinomycetota</taxon>
        <taxon>Actinomycetes</taxon>
        <taxon>Actinomycetales</taxon>
        <taxon>Actinomycetaceae</taxon>
        <taxon>Actinomyces</taxon>
    </lineage>
</organism>
<feature type="transmembrane region" description="Helical" evidence="1">
    <location>
        <begin position="21"/>
        <end position="47"/>
    </location>
</feature>
<evidence type="ECO:0000256" key="1">
    <source>
        <dbReference type="SAM" id="Phobius"/>
    </source>
</evidence>
<sequence length="165" mass="16736">MPERLAARLVRRARRDEEGQILLLGIGMITLILALILVTASATAVYLDLKALTSMADSAAAAGAAGVDGQSYYNHDPGALDAAPGALTSQGVRAAALEDLTAQARVVHGAGLSGVELLGAQAQDGTTAVVTLRAHSQPPFLPWGIIPAQGFTLTATGTAAITTVP</sequence>
<accession>A0A3P1UXI3</accession>
<proteinExistence type="predicted"/>
<protein>
    <submittedName>
        <fullName evidence="2">Glycosyltransferase</fullName>
    </submittedName>
</protein>
<keyword evidence="2" id="KW-0808">Transferase</keyword>
<keyword evidence="1" id="KW-0472">Membrane</keyword>
<dbReference type="AlphaFoldDB" id="A0A3P1UXI3"/>
<gene>
    <name evidence="2" type="ORF">EII10_10515</name>
</gene>
<dbReference type="GO" id="GO:0016740">
    <property type="term" value="F:transferase activity"/>
    <property type="evidence" value="ECO:0007669"/>
    <property type="project" value="UniProtKB-KW"/>
</dbReference>
<dbReference type="Proteomes" id="UP000271272">
    <property type="component" value="Unassembled WGS sequence"/>
</dbReference>
<name>A0A3P1UXI3_9ACTO</name>
<keyword evidence="1" id="KW-0812">Transmembrane</keyword>
<dbReference type="RefSeq" id="WP_124934459.1">
    <property type="nucleotide sequence ID" value="NZ_RQZC01000022.1"/>
</dbReference>
<keyword evidence="3" id="KW-1185">Reference proteome</keyword>
<evidence type="ECO:0000313" key="2">
    <source>
        <dbReference type="EMBL" id="RRD26127.1"/>
    </source>
</evidence>
<comment type="caution">
    <text evidence="2">The sequence shown here is derived from an EMBL/GenBank/DDBJ whole genome shotgun (WGS) entry which is preliminary data.</text>
</comment>
<dbReference type="OrthoDB" id="4793549at2"/>
<reference evidence="2 3" key="1">
    <citation type="submission" date="2018-11" db="EMBL/GenBank/DDBJ databases">
        <title>Genomes From Bacteria Associated with the Canine Oral Cavity: a Test Case for Automated Genome-Based Taxonomic Assignment.</title>
        <authorList>
            <person name="Coil D.A."/>
            <person name="Jospin G."/>
            <person name="Darling A.E."/>
            <person name="Wallis C."/>
            <person name="Davis I.J."/>
            <person name="Harris S."/>
            <person name="Eisen J.A."/>
            <person name="Holcombe L.J."/>
            <person name="O'Flynn C."/>
        </authorList>
    </citation>
    <scope>NUCLEOTIDE SEQUENCE [LARGE SCALE GENOMIC DNA]</scope>
    <source>
        <strain evidence="2 3">OH5050</strain>
    </source>
</reference>
<keyword evidence="1" id="KW-1133">Transmembrane helix</keyword>
<dbReference type="EMBL" id="RQZC01000022">
    <property type="protein sequence ID" value="RRD26127.1"/>
    <property type="molecule type" value="Genomic_DNA"/>
</dbReference>